<organism evidence="7 8">
    <name type="scientific">Ectobacillus funiculus</name>
    <dbReference type="NCBI Taxonomy" id="137993"/>
    <lineage>
        <taxon>Bacteria</taxon>
        <taxon>Bacillati</taxon>
        <taxon>Bacillota</taxon>
        <taxon>Bacilli</taxon>
        <taxon>Bacillales</taxon>
        <taxon>Bacillaceae</taxon>
        <taxon>Ectobacillus</taxon>
    </lineage>
</organism>
<protein>
    <submittedName>
        <fullName evidence="7">Glycosyltransferase</fullName>
    </submittedName>
</protein>
<dbReference type="InterPro" id="IPR007235">
    <property type="entry name" value="Glyco_trans_28_C"/>
</dbReference>
<dbReference type="RefSeq" id="WP_379947295.1">
    <property type="nucleotide sequence ID" value="NZ_JBHMAF010000003.1"/>
</dbReference>
<comment type="subcellular location">
    <subcellularLocation>
        <location evidence="1">Membrane</location>
    </subcellularLocation>
</comment>
<dbReference type="EMBL" id="JBHMAF010000003">
    <property type="protein sequence ID" value="MFB9757038.1"/>
    <property type="molecule type" value="Genomic_DNA"/>
</dbReference>
<keyword evidence="8" id="KW-1185">Reference proteome</keyword>
<dbReference type="Proteomes" id="UP001589609">
    <property type="component" value="Unassembled WGS sequence"/>
</dbReference>
<comment type="caution">
    <text evidence="7">The sequence shown here is derived from an EMBL/GenBank/DDBJ whole genome shotgun (WGS) entry which is preliminary data.</text>
</comment>
<evidence type="ECO:0000313" key="7">
    <source>
        <dbReference type="EMBL" id="MFB9757038.1"/>
    </source>
</evidence>
<feature type="domain" description="Diacylglycerol glucosyltransferase N-terminal" evidence="6">
    <location>
        <begin position="17"/>
        <end position="178"/>
    </location>
</feature>
<dbReference type="Gene3D" id="3.40.50.2000">
    <property type="entry name" value="Glycogen Phosphorylase B"/>
    <property type="match status" value="1"/>
</dbReference>
<sequence length="374" mass="43347">MKEPKILVITASFGNGHNQVSNVIKHTFEKFGIGTVQIYDLYAHAYPYWNEVAKFLYKQAFTIAPSLYKQFFYFMDQRYGTKATKWYVRLGEKQLEDILNAKQPDIVITTFPVGTVPELRKKKKYPFQLYTIVTDYCLHRTWIHEEIDRYYVATDEVKEKLVVNGISPEKVYVSGIPIRKEFETARNLNYMLDKYGLQAAYKKVLVVAGAQGVVKHIRWITERLLQDSTVQLLVVCGRNKRLYQQLTSLAPIYGDRLKLFQYVEHIHELYELADVMITKPGGITLSEAIAKKLPTVLYKPVPGQEQENSSFFNGRGASIVLRDKGAVVKETLLLLQQTNRLKQMRTALANLYKKDSSQRITMDILRSFHRYVHV</sequence>
<proteinExistence type="inferred from homology"/>
<dbReference type="PANTHER" id="PTHR43025:SF3">
    <property type="entry name" value="MONOGALACTOSYLDIACYLGLYCEROL SYNTHASE 1, CHLOROPLASTIC"/>
    <property type="match status" value="1"/>
</dbReference>
<accession>A0ABV5W8Y4</accession>
<name>A0ABV5W8Y4_9BACI</name>
<dbReference type="PANTHER" id="PTHR43025">
    <property type="entry name" value="MONOGALACTOSYLDIACYLGLYCEROL SYNTHASE"/>
    <property type="match status" value="1"/>
</dbReference>
<evidence type="ECO:0000256" key="4">
    <source>
        <dbReference type="ARBA" id="ARBA00022679"/>
    </source>
</evidence>
<evidence type="ECO:0000313" key="8">
    <source>
        <dbReference type="Proteomes" id="UP001589609"/>
    </source>
</evidence>
<keyword evidence="3" id="KW-0328">Glycosyltransferase</keyword>
<evidence type="ECO:0000256" key="1">
    <source>
        <dbReference type="ARBA" id="ARBA00004370"/>
    </source>
</evidence>
<dbReference type="SUPFAM" id="SSF53756">
    <property type="entry name" value="UDP-Glycosyltransferase/glycogen phosphorylase"/>
    <property type="match status" value="1"/>
</dbReference>
<dbReference type="Pfam" id="PF06925">
    <property type="entry name" value="MGDG_synth"/>
    <property type="match status" value="1"/>
</dbReference>
<comment type="similarity">
    <text evidence="2">Belongs to the glycosyltransferase 28 family.</text>
</comment>
<reference evidence="7 8" key="1">
    <citation type="submission" date="2024-09" db="EMBL/GenBank/DDBJ databases">
        <authorList>
            <person name="Sun Q."/>
            <person name="Mori K."/>
        </authorList>
    </citation>
    <scope>NUCLEOTIDE SEQUENCE [LARGE SCALE GENOMIC DNA]</scope>
    <source>
        <strain evidence="7 8">JCM 11201</strain>
    </source>
</reference>
<feature type="domain" description="Glycosyl transferase family 28 C-terminal" evidence="5">
    <location>
        <begin position="204"/>
        <end position="359"/>
    </location>
</feature>
<evidence type="ECO:0000256" key="3">
    <source>
        <dbReference type="ARBA" id="ARBA00022676"/>
    </source>
</evidence>
<evidence type="ECO:0000259" key="5">
    <source>
        <dbReference type="Pfam" id="PF04101"/>
    </source>
</evidence>
<dbReference type="InterPro" id="IPR050519">
    <property type="entry name" value="Glycosyltransf_28_UgtP"/>
</dbReference>
<evidence type="ECO:0000259" key="6">
    <source>
        <dbReference type="Pfam" id="PF06925"/>
    </source>
</evidence>
<dbReference type="InterPro" id="IPR009695">
    <property type="entry name" value="Diacylglyc_glucosyltr_N"/>
</dbReference>
<dbReference type="Pfam" id="PF04101">
    <property type="entry name" value="Glyco_tran_28_C"/>
    <property type="match status" value="1"/>
</dbReference>
<evidence type="ECO:0000256" key="2">
    <source>
        <dbReference type="ARBA" id="ARBA00006962"/>
    </source>
</evidence>
<keyword evidence="4" id="KW-0808">Transferase</keyword>
<gene>
    <name evidence="7" type="ORF">ACFFMS_00510</name>
</gene>